<name>D2QWZ8_PIRSD</name>
<evidence type="ECO:0000256" key="1">
    <source>
        <dbReference type="SAM" id="MobiDB-lite"/>
    </source>
</evidence>
<dbReference type="PROSITE" id="PS51257">
    <property type="entry name" value="PROKAR_LIPOPROTEIN"/>
    <property type="match status" value="1"/>
</dbReference>
<dbReference type="STRING" id="530564.Psta_1427"/>
<gene>
    <name evidence="2" type="ordered locus">Psta_1427</name>
</gene>
<keyword evidence="3" id="KW-1185">Reference proteome</keyword>
<dbReference type="HOGENOM" id="CLU_113730_5_0_0"/>
<sequence precursor="true">MLRYLSALLVLAIVLVVGCDEGGGYGELGLVPVTGKVTLDGNPLPSAHVSFHSSDGRSSSGRTDAEGNYTLQYDSVEKGTTPGPKLVRIRAGNPAKGIDPFEEGMDPTAAPVDPTDEIVPAQYNTASTLNVEVSSSSAVHNFDLKSKP</sequence>
<dbReference type="AlphaFoldDB" id="D2QWZ8"/>
<dbReference type="InterPro" id="IPR013783">
    <property type="entry name" value="Ig-like_fold"/>
</dbReference>
<accession>D2QWZ8</accession>
<dbReference type="EMBL" id="CP001848">
    <property type="protein sequence ID" value="ADB16102.1"/>
    <property type="molecule type" value="Genomic_DNA"/>
</dbReference>
<evidence type="ECO:0000313" key="2">
    <source>
        <dbReference type="EMBL" id="ADB16102.1"/>
    </source>
</evidence>
<evidence type="ECO:0008006" key="4">
    <source>
        <dbReference type="Google" id="ProtNLM"/>
    </source>
</evidence>
<organism evidence="2 3">
    <name type="scientific">Pirellula staleyi (strain ATCC 27377 / DSM 6068 / ICPB 4128)</name>
    <name type="common">Pirella staleyi</name>
    <dbReference type="NCBI Taxonomy" id="530564"/>
    <lineage>
        <taxon>Bacteria</taxon>
        <taxon>Pseudomonadati</taxon>
        <taxon>Planctomycetota</taxon>
        <taxon>Planctomycetia</taxon>
        <taxon>Pirellulales</taxon>
        <taxon>Pirellulaceae</taxon>
        <taxon>Pirellula</taxon>
    </lineage>
</organism>
<dbReference type="Proteomes" id="UP000001887">
    <property type="component" value="Chromosome"/>
</dbReference>
<dbReference type="KEGG" id="psl:Psta_1427"/>
<reference evidence="2 3" key="1">
    <citation type="journal article" date="2009" name="Stand. Genomic Sci.">
        <title>Complete genome sequence of Pirellula staleyi type strain (ATCC 27377).</title>
        <authorList>
            <person name="Clum A."/>
            <person name="Tindall B.J."/>
            <person name="Sikorski J."/>
            <person name="Ivanova N."/>
            <person name="Mavrommatis K."/>
            <person name="Lucas S."/>
            <person name="Glavina del Rio T."/>
            <person name="Nolan M."/>
            <person name="Chen F."/>
            <person name="Tice H."/>
            <person name="Pitluck S."/>
            <person name="Cheng J.F."/>
            <person name="Chertkov O."/>
            <person name="Brettin T."/>
            <person name="Han C."/>
            <person name="Detter J.C."/>
            <person name="Kuske C."/>
            <person name="Bruce D."/>
            <person name="Goodwin L."/>
            <person name="Ovchinikova G."/>
            <person name="Pati A."/>
            <person name="Mikhailova N."/>
            <person name="Chen A."/>
            <person name="Palaniappan K."/>
            <person name="Land M."/>
            <person name="Hauser L."/>
            <person name="Chang Y.J."/>
            <person name="Jeffries C.D."/>
            <person name="Chain P."/>
            <person name="Rohde M."/>
            <person name="Goker M."/>
            <person name="Bristow J."/>
            <person name="Eisen J.A."/>
            <person name="Markowitz V."/>
            <person name="Hugenholtz P."/>
            <person name="Kyrpides N.C."/>
            <person name="Klenk H.P."/>
            <person name="Lapidus A."/>
        </authorList>
    </citation>
    <scope>NUCLEOTIDE SEQUENCE [LARGE SCALE GENOMIC DNA]</scope>
    <source>
        <strain evidence="3">ATCC 27377 / DSM 6068 / ICPB 4128</strain>
    </source>
</reference>
<protein>
    <recommendedName>
        <fullName evidence="4">Carboxypeptidase regulatory-like domain-containing protein</fullName>
    </recommendedName>
</protein>
<dbReference type="InterPro" id="IPR008969">
    <property type="entry name" value="CarboxyPept-like_regulatory"/>
</dbReference>
<proteinExistence type="predicted"/>
<dbReference type="Gene3D" id="2.60.40.10">
    <property type="entry name" value="Immunoglobulins"/>
    <property type="match status" value="1"/>
</dbReference>
<feature type="region of interest" description="Disordered" evidence="1">
    <location>
        <begin position="48"/>
        <end position="115"/>
    </location>
</feature>
<dbReference type="SUPFAM" id="SSF49464">
    <property type="entry name" value="Carboxypeptidase regulatory domain-like"/>
    <property type="match status" value="1"/>
</dbReference>
<evidence type="ECO:0000313" key="3">
    <source>
        <dbReference type="Proteomes" id="UP000001887"/>
    </source>
</evidence>
<dbReference type="eggNOG" id="ENOG503363V">
    <property type="taxonomic scope" value="Bacteria"/>
</dbReference>